<dbReference type="InterPro" id="IPR018060">
    <property type="entry name" value="HTH_AraC"/>
</dbReference>
<dbReference type="GO" id="GO:0003700">
    <property type="term" value="F:DNA-binding transcription factor activity"/>
    <property type="evidence" value="ECO:0007669"/>
    <property type="project" value="InterPro"/>
</dbReference>
<dbReference type="InterPro" id="IPR011051">
    <property type="entry name" value="RmlC_Cupin_sf"/>
</dbReference>
<dbReference type="Proteomes" id="UP000613208">
    <property type="component" value="Unassembled WGS sequence"/>
</dbReference>
<evidence type="ECO:0000259" key="4">
    <source>
        <dbReference type="PROSITE" id="PS01124"/>
    </source>
</evidence>
<dbReference type="InterPro" id="IPR014710">
    <property type="entry name" value="RmlC-like_jellyroll"/>
</dbReference>
<keyword evidence="1" id="KW-0805">Transcription regulation</keyword>
<dbReference type="PROSITE" id="PS01124">
    <property type="entry name" value="HTH_ARAC_FAMILY_2"/>
    <property type="match status" value="1"/>
</dbReference>
<evidence type="ECO:0000256" key="1">
    <source>
        <dbReference type="ARBA" id="ARBA00023015"/>
    </source>
</evidence>
<dbReference type="InterPro" id="IPR003313">
    <property type="entry name" value="AraC-bd"/>
</dbReference>
<dbReference type="SUPFAM" id="SSF51182">
    <property type="entry name" value="RmlC-like cupins"/>
    <property type="match status" value="1"/>
</dbReference>
<feature type="domain" description="HTH araC/xylS-type" evidence="4">
    <location>
        <begin position="192"/>
        <end position="290"/>
    </location>
</feature>
<dbReference type="InterPro" id="IPR009057">
    <property type="entry name" value="Homeodomain-like_sf"/>
</dbReference>
<dbReference type="EMBL" id="BLYI01000031">
    <property type="protein sequence ID" value="GFO85096.1"/>
    <property type="molecule type" value="Genomic_DNA"/>
</dbReference>
<proteinExistence type="predicted"/>
<dbReference type="Gene3D" id="1.10.10.60">
    <property type="entry name" value="Homeodomain-like"/>
    <property type="match status" value="2"/>
</dbReference>
<dbReference type="Pfam" id="PF02311">
    <property type="entry name" value="AraC_binding"/>
    <property type="match status" value="1"/>
</dbReference>
<accession>A0A916Q8P4</accession>
<keyword evidence="3" id="KW-0804">Transcription</keyword>
<dbReference type="GO" id="GO:0043565">
    <property type="term" value="F:sequence-specific DNA binding"/>
    <property type="evidence" value="ECO:0007669"/>
    <property type="project" value="InterPro"/>
</dbReference>
<evidence type="ECO:0000313" key="5">
    <source>
        <dbReference type="EMBL" id="GFO85096.1"/>
    </source>
</evidence>
<dbReference type="AlphaFoldDB" id="A0A916Q8P4"/>
<keyword evidence="2" id="KW-0238">DNA-binding</keyword>
<organism evidence="5 6">
    <name type="scientific">Anaerostipes butyraticus</name>
    <dbReference type="NCBI Taxonomy" id="645466"/>
    <lineage>
        <taxon>Bacteria</taxon>
        <taxon>Bacillati</taxon>
        <taxon>Bacillota</taxon>
        <taxon>Clostridia</taxon>
        <taxon>Lachnospirales</taxon>
        <taxon>Lachnospiraceae</taxon>
        <taxon>Anaerostipes</taxon>
    </lineage>
</organism>
<protein>
    <submittedName>
        <fullName evidence="5">AraC family transcriptional regulator</fullName>
    </submittedName>
</protein>
<dbReference type="PANTHER" id="PTHR43280">
    <property type="entry name" value="ARAC-FAMILY TRANSCRIPTIONAL REGULATOR"/>
    <property type="match status" value="1"/>
</dbReference>
<sequence length="300" mass="35252">MQVKFTNKNDRSEDVLYDTPDFPVYIRRGCLSDYPDFSALSHWHDDVEFILVQSGHMEYNINGKIVMINEGEGIFVNTRQLHYGFSEDCSECSFICVLFHPLLLNAVPVIEKEYIMPILENKAVPYLLLHQDKKYEKEILQSVLEMYQCRGQKAYMLRIQTLFFKIWENLLHLSNHLKKKPKSGNQHLTILKKMLRFIYENYDKKISLKEISQAGNVGKTSCCSIFQRYTNETPVSYLISYRLRKGMELLETTDKTISEIAFEVGFSGASYFTEMFHKSYGCTPTEYRAQEKKFCYKKKE</sequence>
<gene>
    <name evidence="5" type="ORF">ANBU17_14430</name>
</gene>
<dbReference type="PRINTS" id="PR00032">
    <property type="entry name" value="HTHARAC"/>
</dbReference>
<dbReference type="Pfam" id="PF12833">
    <property type="entry name" value="HTH_18"/>
    <property type="match status" value="1"/>
</dbReference>
<dbReference type="PANTHER" id="PTHR43280:SF28">
    <property type="entry name" value="HTH-TYPE TRANSCRIPTIONAL ACTIVATOR RHAS"/>
    <property type="match status" value="1"/>
</dbReference>
<evidence type="ECO:0000256" key="3">
    <source>
        <dbReference type="ARBA" id="ARBA00023163"/>
    </source>
</evidence>
<dbReference type="SMART" id="SM00342">
    <property type="entry name" value="HTH_ARAC"/>
    <property type="match status" value="1"/>
</dbReference>
<dbReference type="RefSeq" id="WP_201310807.1">
    <property type="nucleotide sequence ID" value="NZ_BLYI01000031.1"/>
</dbReference>
<reference evidence="5" key="1">
    <citation type="submission" date="2020-06" db="EMBL/GenBank/DDBJ databases">
        <title>Characterization of fructooligosaccharide metabolism and fructooligosaccharide-degrading enzymes in human commensal butyrate producers.</title>
        <authorList>
            <person name="Tanno H."/>
            <person name="Fujii T."/>
            <person name="Hirano K."/>
            <person name="Maeno S."/>
            <person name="Tonozuka T."/>
            <person name="Sakamoto M."/>
            <person name="Ohkuma M."/>
            <person name="Tochio T."/>
            <person name="Endo A."/>
        </authorList>
    </citation>
    <scope>NUCLEOTIDE SEQUENCE</scope>
    <source>
        <strain evidence="5">JCM 17466</strain>
    </source>
</reference>
<name>A0A916Q8P4_9FIRM</name>
<dbReference type="Gene3D" id="2.60.120.10">
    <property type="entry name" value="Jelly Rolls"/>
    <property type="match status" value="1"/>
</dbReference>
<keyword evidence="6" id="KW-1185">Reference proteome</keyword>
<dbReference type="SUPFAM" id="SSF46689">
    <property type="entry name" value="Homeodomain-like"/>
    <property type="match status" value="1"/>
</dbReference>
<dbReference type="InterPro" id="IPR020449">
    <property type="entry name" value="Tscrpt_reg_AraC-type_HTH"/>
</dbReference>
<evidence type="ECO:0000313" key="6">
    <source>
        <dbReference type="Proteomes" id="UP000613208"/>
    </source>
</evidence>
<comment type="caution">
    <text evidence="5">The sequence shown here is derived from an EMBL/GenBank/DDBJ whole genome shotgun (WGS) entry which is preliminary data.</text>
</comment>
<evidence type="ECO:0000256" key="2">
    <source>
        <dbReference type="ARBA" id="ARBA00023125"/>
    </source>
</evidence>